<proteinExistence type="predicted"/>
<dbReference type="Gene3D" id="3.30.565.10">
    <property type="entry name" value="Histidine kinase-like ATPase, C-terminal domain"/>
    <property type="match status" value="1"/>
</dbReference>
<dbReference type="Gene3D" id="3.30.450.20">
    <property type="entry name" value="PAS domain"/>
    <property type="match status" value="1"/>
</dbReference>
<dbReference type="CDD" id="cd16922">
    <property type="entry name" value="HATPase_EvgS-ArcB-TorS-like"/>
    <property type="match status" value="1"/>
</dbReference>
<feature type="compositionally biased region" description="Basic and acidic residues" evidence="4">
    <location>
        <begin position="708"/>
        <end position="718"/>
    </location>
</feature>
<dbReference type="PANTHER" id="PTHR45339:SF1">
    <property type="entry name" value="HYBRID SIGNAL TRANSDUCTION HISTIDINE KINASE J"/>
    <property type="match status" value="1"/>
</dbReference>
<dbReference type="Proteomes" id="UP001583186">
    <property type="component" value="Unassembled WGS sequence"/>
</dbReference>
<gene>
    <name evidence="8" type="ORF">Sste5346_003571</name>
</gene>
<evidence type="ECO:0000259" key="5">
    <source>
        <dbReference type="PROSITE" id="PS50109"/>
    </source>
</evidence>
<dbReference type="InterPro" id="IPR005467">
    <property type="entry name" value="His_kinase_dom"/>
</dbReference>
<evidence type="ECO:0000256" key="2">
    <source>
        <dbReference type="ARBA" id="ARBA00023012"/>
    </source>
</evidence>
<dbReference type="InterPro" id="IPR000014">
    <property type="entry name" value="PAS"/>
</dbReference>
<keyword evidence="9" id="KW-1185">Reference proteome</keyword>
<feature type="region of interest" description="Disordered" evidence="4">
    <location>
        <begin position="741"/>
        <end position="761"/>
    </location>
</feature>
<evidence type="ECO:0000259" key="6">
    <source>
        <dbReference type="PROSITE" id="PS50110"/>
    </source>
</evidence>
<evidence type="ECO:0000313" key="9">
    <source>
        <dbReference type="Proteomes" id="UP001583186"/>
    </source>
</evidence>
<dbReference type="SUPFAM" id="SSF55874">
    <property type="entry name" value="ATPase domain of HSP90 chaperone/DNA topoisomerase II/histidine kinase"/>
    <property type="match status" value="1"/>
</dbReference>
<feature type="domain" description="Histidine kinase" evidence="5">
    <location>
        <begin position="347"/>
        <end position="568"/>
    </location>
</feature>
<evidence type="ECO:0000313" key="8">
    <source>
        <dbReference type="EMBL" id="KAL1898165.1"/>
    </source>
</evidence>
<dbReference type="Pfam" id="PF02518">
    <property type="entry name" value="HATPase_c"/>
    <property type="match status" value="1"/>
</dbReference>
<dbReference type="SMART" id="SM00388">
    <property type="entry name" value="HisKA"/>
    <property type="match status" value="1"/>
</dbReference>
<dbReference type="InterPro" id="IPR035965">
    <property type="entry name" value="PAS-like_dom_sf"/>
</dbReference>
<dbReference type="Gene3D" id="3.40.50.2300">
    <property type="match status" value="1"/>
</dbReference>
<dbReference type="SMART" id="SM00387">
    <property type="entry name" value="HATPase_c"/>
    <property type="match status" value="1"/>
</dbReference>
<feature type="modified residue" description="4-aspartylphosphate" evidence="3">
    <location>
        <position position="845"/>
    </location>
</feature>
<dbReference type="SUPFAM" id="SSF47384">
    <property type="entry name" value="Homodimeric domain of signal transducing histidine kinase"/>
    <property type="match status" value="1"/>
</dbReference>
<evidence type="ECO:0000259" key="7">
    <source>
        <dbReference type="PROSITE" id="PS50112"/>
    </source>
</evidence>
<dbReference type="NCBIfam" id="TIGR00229">
    <property type="entry name" value="sensory_box"/>
    <property type="match status" value="1"/>
</dbReference>
<comment type="caution">
    <text evidence="8">The sequence shown here is derived from an EMBL/GenBank/DDBJ whole genome shotgun (WGS) entry which is preliminary data.</text>
</comment>
<dbReference type="InterPro" id="IPR003594">
    <property type="entry name" value="HATPase_dom"/>
</dbReference>
<feature type="region of interest" description="Disordered" evidence="4">
    <location>
        <begin position="664"/>
        <end position="729"/>
    </location>
</feature>
<dbReference type="InterPro" id="IPR003661">
    <property type="entry name" value="HisK_dim/P_dom"/>
</dbReference>
<dbReference type="Pfam" id="PF00072">
    <property type="entry name" value="Response_reg"/>
    <property type="match status" value="1"/>
</dbReference>
<dbReference type="InterPro" id="IPR036097">
    <property type="entry name" value="HisK_dim/P_sf"/>
</dbReference>
<evidence type="ECO:0000256" key="3">
    <source>
        <dbReference type="PROSITE-ProRule" id="PRU00169"/>
    </source>
</evidence>
<name>A0ABR3ZBW0_9PEZI</name>
<evidence type="ECO:0000256" key="4">
    <source>
        <dbReference type="SAM" id="MobiDB-lite"/>
    </source>
</evidence>
<evidence type="ECO:0000256" key="1">
    <source>
        <dbReference type="ARBA" id="ARBA00022553"/>
    </source>
</evidence>
<dbReference type="PANTHER" id="PTHR45339">
    <property type="entry name" value="HYBRID SIGNAL TRANSDUCTION HISTIDINE KINASE J"/>
    <property type="match status" value="1"/>
</dbReference>
<dbReference type="CDD" id="cd00082">
    <property type="entry name" value="HisKA"/>
    <property type="match status" value="1"/>
</dbReference>
<dbReference type="InterPro" id="IPR011006">
    <property type="entry name" value="CheY-like_superfamily"/>
</dbReference>
<protein>
    <submittedName>
        <fullName evidence="8">Uncharacterized protein</fullName>
    </submittedName>
</protein>
<dbReference type="CDD" id="cd00130">
    <property type="entry name" value="PAS"/>
    <property type="match status" value="1"/>
</dbReference>
<keyword evidence="2" id="KW-0902">Two-component regulatory system</keyword>
<reference evidence="8 9" key="1">
    <citation type="journal article" date="2024" name="IMA Fungus">
        <title>IMA Genome - F19 : A genome assembly and annotation guide to empower mycologists, including annotated draft genome sequences of Ceratocystis pirilliformis, Diaporthe australafricana, Fusarium ophioides, Paecilomyces lecythidis, and Sporothrix stenoceras.</title>
        <authorList>
            <person name="Aylward J."/>
            <person name="Wilson A.M."/>
            <person name="Visagie C.M."/>
            <person name="Spraker J."/>
            <person name="Barnes I."/>
            <person name="Buitendag C."/>
            <person name="Ceriani C."/>
            <person name="Del Mar Angel L."/>
            <person name="du Plessis D."/>
            <person name="Fuchs T."/>
            <person name="Gasser K."/>
            <person name="Kramer D."/>
            <person name="Li W."/>
            <person name="Munsamy K."/>
            <person name="Piso A."/>
            <person name="Price J.L."/>
            <person name="Sonnekus B."/>
            <person name="Thomas C."/>
            <person name="van der Nest A."/>
            <person name="van Dijk A."/>
            <person name="van Heerden A."/>
            <person name="van Vuuren N."/>
            <person name="Yilmaz N."/>
            <person name="Duong T.A."/>
            <person name="van der Merwe N.A."/>
            <person name="Wingfield M.J."/>
            <person name="Wingfield B.D."/>
        </authorList>
    </citation>
    <scope>NUCLEOTIDE SEQUENCE [LARGE SCALE GENOMIC DNA]</scope>
    <source>
        <strain evidence="8 9">CMW 5346</strain>
    </source>
</reference>
<dbReference type="SMART" id="SM00091">
    <property type="entry name" value="PAS"/>
    <property type="match status" value="2"/>
</dbReference>
<dbReference type="EMBL" id="JAWCUI010000016">
    <property type="protein sequence ID" value="KAL1898165.1"/>
    <property type="molecule type" value="Genomic_DNA"/>
</dbReference>
<dbReference type="InterPro" id="IPR004358">
    <property type="entry name" value="Sig_transdc_His_kin-like_C"/>
</dbReference>
<sequence>MLTQPAADVALGMAPATAVDMSPPKVDAPTIDNGSDVNMGEIFDLSPVASAILSPTFQIMRLSRSFLAVLGLDPNKCVGRDILLVIEDQILLSNNDRVRIKTILQASINLRAVQTLSGRSSSTGAAVSSFGIDLAWSLRAIPIFRDDAPVSLVFEWTHTQSTSPTAIGVPPLPQIEIPAVVPLASEAQASFQQSSGYRNLVSGLSIDESFRILIQSVKDYAIFLLDVEGNIATWNAGAELNKGYTQEEIIGKHFSIFYGPRDIEDRKPQRELEDCLRDGRVEDEGWRFRKDGSRFWANVTITAIHKNGVHVGFGKVTRNMTERRAAEVRVIAAYEESAKLKSDFLANMSHEIRTPMHGMLSACSLLLDTALTPEQRETASIIDDSGQVLLRVINDILDYSKLASGSFSIHTDIVGIASIITSVVRSIQPTLQPNVRLQLALASDLPRAVQGDPLRYRQVVQNIVGNATKFTDKGYIRVAVTVQDQDEDTFNILTRVTDSGIGIPKHATSSLFMPFTQVDTTTKKRFQGTGLGLSICKSLVELMGGDIGFSPNPDGKGSIFWFSTRFLKIKSLSQLNKSDNEVDTSKRLARRGTLTPPGQKLAQFELEKAQTISPPLERIAKKVGLSKAEVAAGSGFDLIEDDGAVSPLPGGEIILSPDALAGVPTEVSTEMSSDALSSDSSSPATTPSSEGSPLPLASEPALSPKSKPSPDTKKDGKDSPQSLLSPTDTIILTSSTNFPALKLPLRDPLPSPTRTNTLVDLDNLPEDPQIRLQKEFEQNVALLRERAPGKRLLIAEDNTTNQRVLLRILGTFGFNKDFITVASDGSQAVKHALERPTEFDLCFMDISMPVMDGHEATVRMRKNGINLPIIAMTAYALKGDREQCLAFGMDDYISKPVIKRMLVDKILTWLPA</sequence>
<dbReference type="SUPFAM" id="SSF52172">
    <property type="entry name" value="CheY-like"/>
    <property type="match status" value="1"/>
</dbReference>
<dbReference type="PRINTS" id="PR00344">
    <property type="entry name" value="BCTRLSENSOR"/>
</dbReference>
<dbReference type="SMART" id="SM00448">
    <property type="entry name" value="REC"/>
    <property type="match status" value="1"/>
</dbReference>
<organism evidence="8 9">
    <name type="scientific">Sporothrix stenoceras</name>
    <dbReference type="NCBI Taxonomy" id="5173"/>
    <lineage>
        <taxon>Eukaryota</taxon>
        <taxon>Fungi</taxon>
        <taxon>Dikarya</taxon>
        <taxon>Ascomycota</taxon>
        <taxon>Pezizomycotina</taxon>
        <taxon>Sordariomycetes</taxon>
        <taxon>Sordariomycetidae</taxon>
        <taxon>Ophiostomatales</taxon>
        <taxon>Ophiostomataceae</taxon>
        <taxon>Sporothrix</taxon>
    </lineage>
</organism>
<accession>A0ABR3ZBW0</accession>
<dbReference type="Pfam" id="PF00512">
    <property type="entry name" value="HisKA"/>
    <property type="match status" value="1"/>
</dbReference>
<dbReference type="PROSITE" id="PS50112">
    <property type="entry name" value="PAS"/>
    <property type="match status" value="1"/>
</dbReference>
<dbReference type="PROSITE" id="PS50109">
    <property type="entry name" value="HIS_KIN"/>
    <property type="match status" value="1"/>
</dbReference>
<dbReference type="Pfam" id="PF13426">
    <property type="entry name" value="PAS_9"/>
    <property type="match status" value="1"/>
</dbReference>
<feature type="domain" description="PAS" evidence="7">
    <location>
        <begin position="206"/>
        <end position="279"/>
    </location>
</feature>
<keyword evidence="1 3" id="KW-0597">Phosphoprotein</keyword>
<dbReference type="SUPFAM" id="SSF55785">
    <property type="entry name" value="PYP-like sensor domain (PAS domain)"/>
    <property type="match status" value="1"/>
</dbReference>
<feature type="domain" description="Response regulatory" evidence="6">
    <location>
        <begin position="791"/>
        <end position="910"/>
    </location>
</feature>
<dbReference type="PROSITE" id="PS50110">
    <property type="entry name" value="RESPONSE_REGULATORY"/>
    <property type="match status" value="1"/>
</dbReference>
<dbReference type="InterPro" id="IPR036890">
    <property type="entry name" value="HATPase_C_sf"/>
</dbReference>
<dbReference type="CDD" id="cd17546">
    <property type="entry name" value="REC_hyHK_CKI1_RcsC-like"/>
    <property type="match status" value="1"/>
</dbReference>
<feature type="compositionally biased region" description="Low complexity" evidence="4">
    <location>
        <begin position="668"/>
        <end position="706"/>
    </location>
</feature>
<dbReference type="Gene3D" id="1.10.287.130">
    <property type="match status" value="1"/>
</dbReference>
<dbReference type="InterPro" id="IPR001789">
    <property type="entry name" value="Sig_transdc_resp-reg_receiver"/>
</dbReference>